<gene>
    <name evidence="8" type="ORF">LVJ82_13915</name>
</gene>
<keyword evidence="9" id="KW-1185">Reference proteome</keyword>
<name>A0ABY4DYF4_9NEIS</name>
<dbReference type="CDD" id="cd00609">
    <property type="entry name" value="AAT_like"/>
    <property type="match status" value="1"/>
</dbReference>
<evidence type="ECO:0000256" key="2">
    <source>
        <dbReference type="ARBA" id="ARBA00021531"/>
    </source>
</evidence>
<keyword evidence="5" id="KW-0238">DNA-binding</keyword>
<dbReference type="Pfam" id="PF00155">
    <property type="entry name" value="Aminotran_1_2"/>
    <property type="match status" value="1"/>
</dbReference>
<reference evidence="8 9" key="1">
    <citation type="journal article" date="2022" name="Res Sq">
        <title>Evolution of multicellular longitudinally dividing oral cavity symbionts (Neisseriaceae).</title>
        <authorList>
            <person name="Nyongesa S."/>
            <person name="Weber P."/>
            <person name="Bernet E."/>
            <person name="Pullido F."/>
            <person name="Nieckarz M."/>
            <person name="Delaby M."/>
            <person name="Nieves C."/>
            <person name="Viehboeck T."/>
            <person name="Krause N."/>
            <person name="Rivera-Millot A."/>
            <person name="Nakamura A."/>
            <person name="Vischer N."/>
            <person name="VanNieuwenhze M."/>
            <person name="Brun Y."/>
            <person name="Cava F."/>
            <person name="Bulgheresi S."/>
            <person name="Veyrier F."/>
        </authorList>
    </citation>
    <scope>NUCLEOTIDE SEQUENCE [LARGE SCALE GENOMIC DNA]</scope>
    <source>
        <strain evidence="8 9">SN4</strain>
    </source>
</reference>
<dbReference type="InterPro" id="IPR015424">
    <property type="entry name" value="PyrdxlP-dep_Trfase"/>
</dbReference>
<dbReference type="Proteomes" id="UP000832011">
    <property type="component" value="Chromosome"/>
</dbReference>
<evidence type="ECO:0000256" key="5">
    <source>
        <dbReference type="ARBA" id="ARBA00023125"/>
    </source>
</evidence>
<keyword evidence="8" id="KW-0032">Aminotransferase</keyword>
<keyword evidence="4" id="KW-0805">Transcription regulation</keyword>
<dbReference type="InterPro" id="IPR015421">
    <property type="entry name" value="PyrdxlP-dep_Trfase_major"/>
</dbReference>
<keyword evidence="8" id="KW-0808">Transferase</keyword>
<dbReference type="InterPro" id="IPR036388">
    <property type="entry name" value="WH-like_DNA-bd_sf"/>
</dbReference>
<evidence type="ECO:0000256" key="4">
    <source>
        <dbReference type="ARBA" id="ARBA00023015"/>
    </source>
</evidence>
<evidence type="ECO:0000256" key="1">
    <source>
        <dbReference type="ARBA" id="ARBA00005384"/>
    </source>
</evidence>
<dbReference type="InterPro" id="IPR000524">
    <property type="entry name" value="Tscrpt_reg_HTH_GntR"/>
</dbReference>
<dbReference type="RefSeq" id="WP_159061480.1">
    <property type="nucleotide sequence ID" value="NZ_CABKVG010000010.1"/>
</dbReference>
<dbReference type="EMBL" id="CP091511">
    <property type="protein sequence ID" value="UOO88554.1"/>
    <property type="molecule type" value="Genomic_DNA"/>
</dbReference>
<keyword evidence="6" id="KW-0804">Transcription</keyword>
<protein>
    <recommendedName>
        <fullName evidence="2">Putative 8-amino-7-oxononanoate synthase</fullName>
    </recommendedName>
</protein>
<comment type="similarity">
    <text evidence="1">In the C-terminal section; belongs to the class-I pyridoxal-phosphate-dependent aminotransferase family.</text>
</comment>
<dbReference type="Gene3D" id="1.10.10.10">
    <property type="entry name" value="Winged helix-like DNA-binding domain superfamily/Winged helix DNA-binding domain"/>
    <property type="match status" value="1"/>
</dbReference>
<dbReference type="InterPro" id="IPR004839">
    <property type="entry name" value="Aminotransferase_I/II_large"/>
</dbReference>
<dbReference type="CDD" id="cd07377">
    <property type="entry name" value="WHTH_GntR"/>
    <property type="match status" value="1"/>
</dbReference>
<organism evidence="8 9">
    <name type="scientific">Vitreoscilla massiliensis</name>
    <dbReference type="NCBI Taxonomy" id="1689272"/>
    <lineage>
        <taxon>Bacteria</taxon>
        <taxon>Pseudomonadati</taxon>
        <taxon>Pseudomonadota</taxon>
        <taxon>Betaproteobacteria</taxon>
        <taxon>Neisseriales</taxon>
        <taxon>Neisseriaceae</taxon>
        <taxon>Vitreoscilla</taxon>
    </lineage>
</organism>
<evidence type="ECO:0000256" key="3">
    <source>
        <dbReference type="ARBA" id="ARBA00022898"/>
    </source>
</evidence>
<proteinExistence type="inferred from homology"/>
<evidence type="ECO:0000313" key="8">
    <source>
        <dbReference type="EMBL" id="UOO88554.1"/>
    </source>
</evidence>
<dbReference type="SMART" id="SM00345">
    <property type="entry name" value="HTH_GNTR"/>
    <property type="match status" value="1"/>
</dbReference>
<dbReference type="Pfam" id="PF00392">
    <property type="entry name" value="GntR"/>
    <property type="match status" value="1"/>
</dbReference>
<dbReference type="PANTHER" id="PTHR46577:SF2">
    <property type="entry name" value="TRANSCRIPTIONAL REGULATORY PROTEIN"/>
    <property type="match status" value="1"/>
</dbReference>
<dbReference type="PANTHER" id="PTHR46577">
    <property type="entry name" value="HTH-TYPE TRANSCRIPTIONAL REGULATORY PROTEIN GABR"/>
    <property type="match status" value="1"/>
</dbReference>
<dbReference type="GO" id="GO:0008483">
    <property type="term" value="F:transaminase activity"/>
    <property type="evidence" value="ECO:0007669"/>
    <property type="project" value="UniProtKB-KW"/>
</dbReference>
<dbReference type="SUPFAM" id="SSF53383">
    <property type="entry name" value="PLP-dependent transferases"/>
    <property type="match status" value="1"/>
</dbReference>
<dbReference type="Gene3D" id="3.40.640.10">
    <property type="entry name" value="Type I PLP-dependent aspartate aminotransferase-like (Major domain)"/>
    <property type="match status" value="1"/>
</dbReference>
<dbReference type="PROSITE" id="PS50949">
    <property type="entry name" value="HTH_GNTR"/>
    <property type="match status" value="1"/>
</dbReference>
<sequence>MKTLVEELMQTIAAQIERGQLPQGSKLPSIRQAAKLYGVSTFTVAEAYSRLCTQNQVEASAGRGYFVAQPSYQQPLEAVLRQPLNQDWLLQGIYQSDDALLQAGCGWLPHDWHDPELASSALRKLARAPLQLNQYGEPKGLLPLRQLLAQRWAHHHLPISAGQVLLTQGASQALDIITATYCQAGDTVFIDSPGYTNLLTRLRSKQLHIVGVPWNDDGPDVVQLAQLLQQYRPKLMFTNPVLQNPTSASYSLATAHQVLHLLRQASCLLVENQVSYWLAHNPPPPLSALDSIAHSLLIGSFTKHLSPMLRVGYVLGRDERIAALMQQKMLSGMTTSAINEHLALLMWQDNRSDKQLAQWRNRLAGAQQHLQKRFAALGWQVFGQPQAGMYLYAKHPAIDDAYQFAQSHHEDNITLAPGLLFAIDQQQANPWLRFNVAYCMRPEFESWLEQVTPQDNSLLKLK</sequence>
<feature type="domain" description="HTH gntR-type" evidence="7">
    <location>
        <begin position="2"/>
        <end position="70"/>
    </location>
</feature>
<dbReference type="InterPro" id="IPR051446">
    <property type="entry name" value="HTH_trans_reg/aminotransferase"/>
</dbReference>
<evidence type="ECO:0000256" key="6">
    <source>
        <dbReference type="ARBA" id="ARBA00023163"/>
    </source>
</evidence>
<evidence type="ECO:0000259" key="7">
    <source>
        <dbReference type="PROSITE" id="PS50949"/>
    </source>
</evidence>
<evidence type="ECO:0000313" key="9">
    <source>
        <dbReference type="Proteomes" id="UP000832011"/>
    </source>
</evidence>
<dbReference type="SUPFAM" id="SSF46785">
    <property type="entry name" value="Winged helix' DNA-binding domain"/>
    <property type="match status" value="1"/>
</dbReference>
<dbReference type="InterPro" id="IPR036390">
    <property type="entry name" value="WH_DNA-bd_sf"/>
</dbReference>
<keyword evidence="3" id="KW-0663">Pyridoxal phosphate</keyword>
<accession>A0ABY4DYF4</accession>